<feature type="domain" description="Transcription regulator PadR N-terminal" evidence="1">
    <location>
        <begin position="5"/>
        <end position="76"/>
    </location>
</feature>
<dbReference type="Gene3D" id="1.10.10.10">
    <property type="entry name" value="Winged helix-like DNA-binding domain superfamily/Winged helix DNA-binding domain"/>
    <property type="match status" value="1"/>
</dbReference>
<dbReference type="InterPro" id="IPR036388">
    <property type="entry name" value="WH-like_DNA-bd_sf"/>
</dbReference>
<dbReference type="InterPro" id="IPR005149">
    <property type="entry name" value="Tscrpt_reg_PadR_N"/>
</dbReference>
<reference evidence="2" key="2">
    <citation type="journal article" date="2022" name="Sci. Rep.">
        <title>In silico prediction of the enzymes involved in the degradation of the herbicide molinate by Gulosibacter molinativorax ON4T.</title>
        <authorList>
            <person name="Lopes A.R."/>
            <person name="Bunin E."/>
            <person name="Viana A.T."/>
            <person name="Froufe H."/>
            <person name="Munoz-Merida A."/>
            <person name="Pinho D."/>
            <person name="Figueiredo J."/>
            <person name="Barroso C."/>
            <person name="Vaz-Moreira I."/>
            <person name="Bellanger X."/>
            <person name="Egas C."/>
            <person name="Nunes O.C."/>
        </authorList>
    </citation>
    <scope>NUCLEOTIDE SEQUENCE</scope>
    <source>
        <strain evidence="2">ON4</strain>
    </source>
</reference>
<sequence>MAHVILGLLMLWPQSLYELTKSFEAGVSLFYSASTGSIKRALDQLLTSGHIEAEASTGPRGKKVYSITESGRDEFHAWMLEEITGNNYEVGALSRSYFLGLLDPSDRPTVARNIERRIREDHDNLAKAEVEISALEVPEQYADVAKYQMATLQYGLATTRTALAWVEQHLPPEE</sequence>
<comment type="caution">
    <text evidence="2">The sequence shown here is derived from an EMBL/GenBank/DDBJ whole genome shotgun (WGS) entry which is preliminary data.</text>
</comment>
<dbReference type="RefSeq" id="WP_026937160.1">
    <property type="nucleotide sequence ID" value="NZ_CP028426.1"/>
</dbReference>
<dbReference type="Pfam" id="PF03551">
    <property type="entry name" value="PadR"/>
    <property type="match status" value="1"/>
</dbReference>
<organism evidence="2 3">
    <name type="scientific">Gulosibacter molinativorax</name>
    <dbReference type="NCBI Taxonomy" id="256821"/>
    <lineage>
        <taxon>Bacteria</taxon>
        <taxon>Bacillati</taxon>
        <taxon>Actinomycetota</taxon>
        <taxon>Actinomycetes</taxon>
        <taxon>Micrococcales</taxon>
        <taxon>Microbacteriaceae</taxon>
        <taxon>Gulosibacter</taxon>
    </lineage>
</organism>
<proteinExistence type="predicted"/>
<evidence type="ECO:0000259" key="1">
    <source>
        <dbReference type="Pfam" id="PF03551"/>
    </source>
</evidence>
<accession>A0ABT7C9D0</accession>
<dbReference type="PANTHER" id="PTHR43252:SF2">
    <property type="entry name" value="TRANSCRIPTION REGULATOR, PADR-LIKE FAMILY"/>
    <property type="match status" value="1"/>
</dbReference>
<keyword evidence="3" id="KW-1185">Reference proteome</keyword>
<evidence type="ECO:0000313" key="2">
    <source>
        <dbReference type="EMBL" id="MDJ1371826.1"/>
    </source>
</evidence>
<reference evidence="2" key="1">
    <citation type="submission" date="2018-03" db="EMBL/GenBank/DDBJ databases">
        <authorList>
            <person name="Nunes O.C."/>
            <person name="Lopes A.R."/>
            <person name="Froufe H."/>
            <person name="Munoz-Merida A."/>
            <person name="Barroso C."/>
            <person name="Egas C."/>
        </authorList>
    </citation>
    <scope>NUCLEOTIDE SEQUENCE</scope>
    <source>
        <strain evidence="2">ON4</strain>
    </source>
</reference>
<dbReference type="PANTHER" id="PTHR43252">
    <property type="entry name" value="TRANSCRIPTIONAL REGULATOR YQJI"/>
    <property type="match status" value="1"/>
</dbReference>
<evidence type="ECO:0000313" key="3">
    <source>
        <dbReference type="Proteomes" id="UP001170379"/>
    </source>
</evidence>
<dbReference type="EMBL" id="PXVD01000016">
    <property type="protein sequence ID" value="MDJ1371826.1"/>
    <property type="molecule type" value="Genomic_DNA"/>
</dbReference>
<name>A0ABT7C9D0_9MICO</name>
<dbReference type="InterPro" id="IPR036390">
    <property type="entry name" value="WH_DNA-bd_sf"/>
</dbReference>
<gene>
    <name evidence="2" type="ORF">C7K25_10690</name>
</gene>
<dbReference type="SUPFAM" id="SSF46785">
    <property type="entry name" value="Winged helix' DNA-binding domain"/>
    <property type="match status" value="1"/>
</dbReference>
<dbReference type="Proteomes" id="UP001170379">
    <property type="component" value="Unassembled WGS sequence"/>
</dbReference>
<protein>
    <submittedName>
        <fullName evidence="2">PadR family transcriptional regulator</fullName>
    </submittedName>
</protein>